<dbReference type="PANTHER" id="PTHR10165">
    <property type="entry name" value="LIPID PHOSPHATE PHOSPHATASE"/>
    <property type="match status" value="1"/>
</dbReference>
<dbReference type="GO" id="GO:0007165">
    <property type="term" value="P:signal transduction"/>
    <property type="evidence" value="ECO:0007669"/>
    <property type="project" value="TreeGrafter"/>
</dbReference>
<dbReference type="InterPro" id="IPR036938">
    <property type="entry name" value="PAP2/HPO_sf"/>
</dbReference>
<keyword evidence="4 6" id="KW-1133">Transmembrane helix</keyword>
<sequence>FFFKGREPSQSCLGRAMERPLWSWGRRLVYAFFSVTAVVIVSVCEFVPLFRPQGFHCNDPDLSHKYIGETITPTEILIAAFTIPLTILLLNEYWGRIGSNARWVKQALYWYKDFISGLLILLTIVAITKVLVGEPRPHFFDSCKPREAANCTSGAFIYHFQCLGRDVRQYQDASKSFPSGHAAVSFYFFFYLSWYIQKNLKSVQPIVLLWMQTALFLTACFVALSRITDHRHHWWDVLFGSVLGCAMAVCSALTFSKNFKSHECEVTTHSFDNRGGRPLTFLGNENHPVQWFLNKNNGFTDGNDGSHIITP</sequence>
<dbReference type="SMART" id="SM00014">
    <property type="entry name" value="acidPPc"/>
    <property type="match status" value="1"/>
</dbReference>
<proteinExistence type="inferred from homology"/>
<comment type="subcellular location">
    <subcellularLocation>
        <location evidence="1">Membrane</location>
        <topology evidence="1">Multi-pass membrane protein</topology>
    </subcellularLocation>
</comment>
<evidence type="ECO:0000256" key="5">
    <source>
        <dbReference type="ARBA" id="ARBA00023136"/>
    </source>
</evidence>
<dbReference type="EMBL" id="GDHC01003057">
    <property type="protein sequence ID" value="JAQ15572.1"/>
    <property type="molecule type" value="Transcribed_RNA"/>
</dbReference>
<feature type="transmembrane region" description="Helical" evidence="6">
    <location>
        <begin position="208"/>
        <end position="228"/>
    </location>
</feature>
<feature type="transmembrane region" description="Helical" evidence="6">
    <location>
        <begin position="110"/>
        <end position="132"/>
    </location>
</feature>
<name>A0A146M951_LYGHE</name>
<evidence type="ECO:0000256" key="1">
    <source>
        <dbReference type="ARBA" id="ARBA00004141"/>
    </source>
</evidence>
<keyword evidence="3 6" id="KW-0812">Transmembrane</keyword>
<feature type="transmembrane region" description="Helical" evidence="6">
    <location>
        <begin position="177"/>
        <end position="196"/>
    </location>
</feature>
<dbReference type="InterPro" id="IPR043216">
    <property type="entry name" value="PAP-like"/>
</dbReference>
<dbReference type="InterPro" id="IPR000326">
    <property type="entry name" value="PAP2/HPO"/>
</dbReference>
<keyword evidence="8" id="KW-0378">Hydrolase</keyword>
<evidence type="ECO:0000259" key="7">
    <source>
        <dbReference type="SMART" id="SM00014"/>
    </source>
</evidence>
<dbReference type="GO" id="GO:0006644">
    <property type="term" value="P:phospholipid metabolic process"/>
    <property type="evidence" value="ECO:0007669"/>
    <property type="project" value="InterPro"/>
</dbReference>
<evidence type="ECO:0000313" key="8">
    <source>
        <dbReference type="EMBL" id="JAQ15572.1"/>
    </source>
</evidence>
<evidence type="ECO:0000256" key="2">
    <source>
        <dbReference type="ARBA" id="ARBA00008816"/>
    </source>
</evidence>
<evidence type="ECO:0000256" key="4">
    <source>
        <dbReference type="ARBA" id="ARBA00022989"/>
    </source>
</evidence>
<keyword evidence="5 6" id="KW-0472">Membrane</keyword>
<accession>A0A146M951</accession>
<evidence type="ECO:0000256" key="3">
    <source>
        <dbReference type="ARBA" id="ARBA00022692"/>
    </source>
</evidence>
<organism evidence="8">
    <name type="scientific">Lygus hesperus</name>
    <name type="common">Western plant bug</name>
    <dbReference type="NCBI Taxonomy" id="30085"/>
    <lineage>
        <taxon>Eukaryota</taxon>
        <taxon>Metazoa</taxon>
        <taxon>Ecdysozoa</taxon>
        <taxon>Arthropoda</taxon>
        <taxon>Hexapoda</taxon>
        <taxon>Insecta</taxon>
        <taxon>Pterygota</taxon>
        <taxon>Neoptera</taxon>
        <taxon>Paraneoptera</taxon>
        <taxon>Hemiptera</taxon>
        <taxon>Heteroptera</taxon>
        <taxon>Panheteroptera</taxon>
        <taxon>Cimicomorpha</taxon>
        <taxon>Miridae</taxon>
        <taxon>Mirini</taxon>
        <taxon>Lygus</taxon>
    </lineage>
</organism>
<feature type="transmembrane region" description="Helical" evidence="6">
    <location>
        <begin position="28"/>
        <end position="50"/>
    </location>
</feature>
<feature type="non-terminal residue" evidence="8">
    <location>
        <position position="1"/>
    </location>
</feature>
<dbReference type="GO" id="GO:0005886">
    <property type="term" value="C:plasma membrane"/>
    <property type="evidence" value="ECO:0007669"/>
    <property type="project" value="TreeGrafter"/>
</dbReference>
<gene>
    <name evidence="8" type="primary">PPAP2B_1</name>
    <name evidence="8" type="ORF">g.35291</name>
</gene>
<dbReference type="SUPFAM" id="SSF48317">
    <property type="entry name" value="Acid phosphatase/Vanadium-dependent haloperoxidase"/>
    <property type="match status" value="1"/>
</dbReference>
<feature type="domain" description="Phosphatidic acid phosphatase type 2/haloperoxidase" evidence="7">
    <location>
        <begin position="111"/>
        <end position="252"/>
    </location>
</feature>
<comment type="similarity">
    <text evidence="2">Belongs to the PA-phosphatase related phosphoesterase family.</text>
</comment>
<reference evidence="8" key="1">
    <citation type="journal article" date="2016" name="Gigascience">
        <title>De novo construction of an expanded transcriptome assembly for the western tarnished plant bug, Lygus hesperus.</title>
        <authorList>
            <person name="Tassone E.E."/>
            <person name="Geib S.M."/>
            <person name="Hall B."/>
            <person name="Fabrick J.A."/>
            <person name="Brent C.S."/>
            <person name="Hull J.J."/>
        </authorList>
    </citation>
    <scope>NUCLEOTIDE SEQUENCE</scope>
</reference>
<dbReference type="GO" id="GO:0046839">
    <property type="term" value="P:phospholipid dephosphorylation"/>
    <property type="evidence" value="ECO:0007669"/>
    <property type="project" value="TreeGrafter"/>
</dbReference>
<dbReference type="AlphaFoldDB" id="A0A146M951"/>
<feature type="transmembrane region" description="Helical" evidence="6">
    <location>
        <begin position="234"/>
        <end position="255"/>
    </location>
</feature>
<evidence type="ECO:0000256" key="6">
    <source>
        <dbReference type="SAM" id="Phobius"/>
    </source>
</evidence>
<dbReference type="PANTHER" id="PTHR10165:SF103">
    <property type="entry name" value="PHOSPHOLIPID PHOSPHATASE HOMOLOG 1.2 HOMOLOG"/>
    <property type="match status" value="1"/>
</dbReference>
<feature type="transmembrane region" description="Helical" evidence="6">
    <location>
        <begin position="70"/>
        <end position="90"/>
    </location>
</feature>
<dbReference type="Pfam" id="PF01569">
    <property type="entry name" value="PAP2"/>
    <property type="match status" value="1"/>
</dbReference>
<dbReference type="GO" id="GO:0008195">
    <property type="term" value="F:phosphatidate phosphatase activity"/>
    <property type="evidence" value="ECO:0007669"/>
    <property type="project" value="TreeGrafter"/>
</dbReference>
<protein>
    <submittedName>
        <fullName evidence="8">Lipid phosphate phosphohydrolase 3</fullName>
    </submittedName>
</protein>
<dbReference type="Gene3D" id="1.20.144.10">
    <property type="entry name" value="Phosphatidic acid phosphatase type 2/haloperoxidase"/>
    <property type="match status" value="1"/>
</dbReference>